<evidence type="ECO:0000256" key="6">
    <source>
        <dbReference type="ARBA" id="ARBA00023002"/>
    </source>
</evidence>
<dbReference type="PRINTS" id="PR01183">
    <property type="entry name" value="RIBORDTASEM1"/>
</dbReference>
<dbReference type="EMBL" id="KY914485">
    <property type="protein sequence ID" value="ARK07915.1"/>
    <property type="molecule type" value="Genomic_DNA"/>
</dbReference>
<evidence type="ECO:0000256" key="4">
    <source>
        <dbReference type="ARBA" id="ARBA00022741"/>
    </source>
</evidence>
<feature type="domain" description="ATP-cone" evidence="11">
    <location>
        <begin position="4"/>
        <end position="93"/>
    </location>
</feature>
<dbReference type="EC" id="1.17.4.1" evidence="2 9"/>
<evidence type="ECO:0000256" key="7">
    <source>
        <dbReference type="ARBA" id="ARBA00023116"/>
    </source>
</evidence>
<evidence type="ECO:0000256" key="5">
    <source>
        <dbReference type="ARBA" id="ARBA00022840"/>
    </source>
</evidence>
<name>A0A1W6DYD6_9CAUD</name>
<dbReference type="NCBIfam" id="NF006578">
    <property type="entry name" value="PRK09103.1"/>
    <property type="match status" value="1"/>
</dbReference>
<keyword evidence="6 9" id="KW-0560">Oxidoreductase</keyword>
<keyword evidence="5 8" id="KW-0067">ATP-binding</keyword>
<dbReference type="Pfam" id="PF03477">
    <property type="entry name" value="ATP-cone"/>
    <property type="match status" value="1"/>
</dbReference>
<dbReference type="Pfam" id="PF02867">
    <property type="entry name" value="Ribonuc_red_lgC"/>
    <property type="match status" value="1"/>
</dbReference>
<keyword evidence="4 8" id="KW-0547">Nucleotide-binding</keyword>
<dbReference type="InterPro" id="IPR005144">
    <property type="entry name" value="ATP-cone_dom"/>
</dbReference>
<dbReference type="GO" id="GO:0005524">
    <property type="term" value="F:ATP binding"/>
    <property type="evidence" value="ECO:0007669"/>
    <property type="project" value="UniProtKB-UniRule"/>
</dbReference>
<dbReference type="PROSITE" id="PS51161">
    <property type="entry name" value="ATP_CONE"/>
    <property type="match status" value="1"/>
</dbReference>
<dbReference type="Gene3D" id="3.20.70.20">
    <property type="match status" value="1"/>
</dbReference>
<dbReference type="SUPFAM" id="SSF51998">
    <property type="entry name" value="PFL-like glycyl radical enzymes"/>
    <property type="match status" value="1"/>
</dbReference>
<keyword evidence="3" id="KW-0021">Allosteric enzyme</keyword>
<proteinExistence type="inferred from homology"/>
<dbReference type="SUPFAM" id="SSF48168">
    <property type="entry name" value="R1 subunit of ribonucleotide reductase, N-terminal domain"/>
    <property type="match status" value="1"/>
</dbReference>
<sequence>MSKINIRKRDGSLEPLDIKKIKVVTQAACEGLPVSRSELEVDCMFKFQEGMSTERIQEILIDTAKNKITEEQPDWARVAARLISYDLRKRVYGSFEPPKFSSFVNQMMKLGVYDSYIMEQYDDAELDIIDGFIDHSRDDTFSLAAMGQLAGKYLLRDRSRPGHFYETPQMMYMAVACVLMAKYSKKYGREKRLELVKTFYDGVSTFKFSLPTPILAGVRTPTRQFSSCVLIDCDDNLPSINATAAAIVNYVSKRAGIGLNEGRIRAVGSKIRNGEMVHTGVVPFLKYHVGALKSCSQGGIRGGSATAYYPMWHYQIDEILVLKNNRGIEENRERRCDYAIQIGDEMYDRLLKDQHIYCFDPKDVPGLYEAYFEKTNDKFSKLYAQYIQKAEEGSIRFKKIKATELFSRLIDERVETGRIYVMNTQNMNRTSPFLESPIFMSNLCLEIGLPTRPFTSETDESGRIALCTLASYNMSEFITDKQQMDELPKYVEALVFALDSLLDYQDYPMIQAKRATEDWRTLGMGIVNLADFFAQQGMKYGEHDALQAVNKFMRRLTFFAKKATVALARDYGACKMSREVAVSTKMLHDHAYGLDSKFKLDDKDKLDWATLNSDICKYGVRNATLFAVAPTESSSQVLNATNGVEMPRGFISQKGSKDGVFAQIVPSPELRGQYQYVWDQPDPVPYLKTIAVIQRWVDQTISTNTSYNPVFFGGKLKRHKLLEDMILAWKMGIKTLYYNNVPDGASDELDSEQKDPPPSPAGDEICDSCVI</sequence>
<keyword evidence="13" id="KW-1185">Reference proteome</keyword>
<dbReference type="GO" id="GO:0009263">
    <property type="term" value="P:deoxyribonucleotide biosynthetic process"/>
    <property type="evidence" value="ECO:0007669"/>
    <property type="project" value="UniProtKB-KW"/>
</dbReference>
<protein>
    <recommendedName>
        <fullName evidence="2 9">Ribonucleoside-diphosphate reductase</fullName>
        <ecNumber evidence="2 9">1.17.4.1</ecNumber>
    </recommendedName>
</protein>
<dbReference type="GO" id="GO:0004748">
    <property type="term" value="F:ribonucleoside-diphosphate reductase activity, thioredoxin disulfide as acceptor"/>
    <property type="evidence" value="ECO:0007669"/>
    <property type="project" value="UniProtKB-EC"/>
</dbReference>
<reference evidence="12 13" key="1">
    <citation type="submission" date="2017-04" db="EMBL/GenBank/DDBJ databases">
        <title>Complete genome sequence and characterization of temperature-dependent bacteriophage phiA8-29 infecting Aeromonas.</title>
        <authorList>
            <person name="He Y."/>
            <person name="Yang H."/>
        </authorList>
    </citation>
    <scope>NUCLEOTIDE SEQUENCE [LARGE SCALE GENOMIC DNA]</scope>
</reference>
<evidence type="ECO:0000256" key="1">
    <source>
        <dbReference type="ARBA" id="ARBA00010406"/>
    </source>
</evidence>
<evidence type="ECO:0000256" key="2">
    <source>
        <dbReference type="ARBA" id="ARBA00012274"/>
    </source>
</evidence>
<dbReference type="Proteomes" id="UP000221506">
    <property type="component" value="Segment"/>
</dbReference>
<dbReference type="InterPro" id="IPR008926">
    <property type="entry name" value="RNR_R1-su_N"/>
</dbReference>
<evidence type="ECO:0000256" key="10">
    <source>
        <dbReference type="SAM" id="MobiDB-lite"/>
    </source>
</evidence>
<dbReference type="UniPathway" id="UPA00326"/>
<comment type="catalytic activity">
    <reaction evidence="9">
        <text>a 2'-deoxyribonucleoside 5'-diphosphate + [thioredoxin]-disulfide + H2O = a ribonucleoside 5'-diphosphate + [thioredoxin]-dithiol</text>
        <dbReference type="Rhea" id="RHEA:23252"/>
        <dbReference type="Rhea" id="RHEA-COMP:10698"/>
        <dbReference type="Rhea" id="RHEA-COMP:10700"/>
        <dbReference type="ChEBI" id="CHEBI:15377"/>
        <dbReference type="ChEBI" id="CHEBI:29950"/>
        <dbReference type="ChEBI" id="CHEBI:50058"/>
        <dbReference type="ChEBI" id="CHEBI:57930"/>
        <dbReference type="ChEBI" id="CHEBI:73316"/>
        <dbReference type="EC" id="1.17.4.1"/>
    </reaction>
</comment>
<evidence type="ECO:0000256" key="9">
    <source>
        <dbReference type="RuleBase" id="RU003410"/>
    </source>
</evidence>
<dbReference type="InterPro" id="IPR013346">
    <property type="entry name" value="NrdE_NrdA_C"/>
</dbReference>
<evidence type="ECO:0000313" key="12">
    <source>
        <dbReference type="EMBL" id="ARK07915.1"/>
    </source>
</evidence>
<dbReference type="PANTHER" id="PTHR11573:SF6">
    <property type="entry name" value="RIBONUCLEOSIDE-DIPHOSPHATE REDUCTASE LARGE SUBUNIT"/>
    <property type="match status" value="1"/>
</dbReference>
<evidence type="ECO:0000256" key="8">
    <source>
        <dbReference type="PROSITE-ProRule" id="PRU00492"/>
    </source>
</evidence>
<keyword evidence="7 9" id="KW-0215">Deoxyribonucleotide synthesis</keyword>
<dbReference type="NCBIfam" id="TIGR02506">
    <property type="entry name" value="NrdE_NrdA"/>
    <property type="match status" value="1"/>
</dbReference>
<feature type="region of interest" description="Disordered" evidence="10">
    <location>
        <begin position="746"/>
        <end position="766"/>
    </location>
</feature>
<dbReference type="PANTHER" id="PTHR11573">
    <property type="entry name" value="RIBONUCLEOSIDE-DIPHOSPHATE REDUCTASE LARGE CHAIN"/>
    <property type="match status" value="1"/>
</dbReference>
<evidence type="ECO:0000313" key="13">
    <source>
        <dbReference type="Proteomes" id="UP000221506"/>
    </source>
</evidence>
<dbReference type="InterPro" id="IPR013509">
    <property type="entry name" value="RNR_lsu_N"/>
</dbReference>
<dbReference type="InterPro" id="IPR000788">
    <property type="entry name" value="RNR_lg_C"/>
</dbReference>
<gene>
    <name evidence="12" type="ORF">phiA829_095</name>
</gene>
<dbReference type="InterPro" id="IPR039718">
    <property type="entry name" value="Rrm1"/>
</dbReference>
<organism evidence="12 13">
    <name type="scientific">Aeromonas phage phiA8-29</name>
    <dbReference type="NCBI Taxonomy" id="1978922"/>
    <lineage>
        <taxon>Viruses</taxon>
        <taxon>Duplodnaviria</taxon>
        <taxon>Heunggongvirae</taxon>
        <taxon>Uroviricota</taxon>
        <taxon>Caudoviricetes</taxon>
        <taxon>Pantevenvirales</taxon>
        <taxon>Ackermannviridae</taxon>
        <taxon>Tedavirus</taxon>
        <taxon>Tedavirus A829</taxon>
    </lineage>
</organism>
<dbReference type="Pfam" id="PF00317">
    <property type="entry name" value="Ribonuc_red_lgN"/>
    <property type="match status" value="1"/>
</dbReference>
<evidence type="ECO:0000256" key="3">
    <source>
        <dbReference type="ARBA" id="ARBA00022533"/>
    </source>
</evidence>
<evidence type="ECO:0000259" key="11">
    <source>
        <dbReference type="PROSITE" id="PS51161"/>
    </source>
</evidence>
<accession>A0A1W6DYD6</accession>
<comment type="function">
    <text evidence="9">Provides the precursors necessary for DNA synthesis. Catalyzes the biosynthesis of deoxyribonucleotides from the corresponding ribonucleotides.</text>
</comment>
<comment type="similarity">
    <text evidence="1 9">Belongs to the ribonucleoside diphosphate reductase large chain family.</text>
</comment>